<sequence>MTDEDFMRLALNEARAAFEEGEIPVGAVVVNKGRVIARAHNQTEALHDVTAHAEMLAITSAANLLGGKYLTDCTLYVTVEPCTMCAGALGWAQVARVVYGACDPKRGYTCYAPHALHPKASTTSGILEKECTTLMQEFFRLRR</sequence>
<evidence type="ECO:0000256" key="2">
    <source>
        <dbReference type="ARBA" id="ARBA00011738"/>
    </source>
</evidence>
<comment type="catalytic activity">
    <reaction evidence="7 8">
        <text>adenosine(34) in tRNA + H2O + H(+) = inosine(34) in tRNA + NH4(+)</text>
        <dbReference type="Rhea" id="RHEA:43168"/>
        <dbReference type="Rhea" id="RHEA-COMP:10373"/>
        <dbReference type="Rhea" id="RHEA-COMP:10374"/>
        <dbReference type="ChEBI" id="CHEBI:15377"/>
        <dbReference type="ChEBI" id="CHEBI:15378"/>
        <dbReference type="ChEBI" id="CHEBI:28938"/>
        <dbReference type="ChEBI" id="CHEBI:74411"/>
        <dbReference type="ChEBI" id="CHEBI:82852"/>
        <dbReference type="EC" id="3.5.4.33"/>
    </reaction>
</comment>
<keyword evidence="11" id="KW-1185">Reference proteome</keyword>
<accession>A0A7K0KDZ1</accession>
<keyword evidence="5 8" id="KW-0378">Hydrolase</keyword>
<feature type="domain" description="CMP/dCMP-type deaminase" evidence="9">
    <location>
        <begin position="1"/>
        <end position="119"/>
    </location>
</feature>
<dbReference type="EMBL" id="VUNG01000008">
    <property type="protein sequence ID" value="MST84068.1"/>
    <property type="molecule type" value="Genomic_DNA"/>
</dbReference>
<comment type="function">
    <text evidence="8">Catalyzes the deamination of adenosine to inosine at the wobble position 34 of tRNA(Arg2).</text>
</comment>
<dbReference type="InterPro" id="IPR028883">
    <property type="entry name" value="tRNA_aden_deaminase"/>
</dbReference>
<dbReference type="GO" id="GO:0052717">
    <property type="term" value="F:tRNA-specific adenosine-34 deaminase activity"/>
    <property type="evidence" value="ECO:0007669"/>
    <property type="project" value="UniProtKB-UniRule"/>
</dbReference>
<dbReference type="InterPro" id="IPR016192">
    <property type="entry name" value="APOBEC/CMP_deaminase_Zn-bd"/>
</dbReference>
<dbReference type="InterPro" id="IPR016193">
    <property type="entry name" value="Cytidine_deaminase-like"/>
</dbReference>
<feature type="binding site" evidence="8">
    <location>
        <position position="82"/>
    </location>
    <ligand>
        <name>Zn(2+)</name>
        <dbReference type="ChEBI" id="CHEBI:29105"/>
        <note>catalytic</note>
    </ligand>
</feature>
<keyword evidence="6 8" id="KW-0862">Zinc</keyword>
<dbReference type="PROSITE" id="PS51747">
    <property type="entry name" value="CYT_DCMP_DEAMINASES_2"/>
    <property type="match status" value="1"/>
</dbReference>
<feature type="binding site" evidence="8">
    <location>
        <position position="85"/>
    </location>
    <ligand>
        <name>Zn(2+)</name>
        <dbReference type="ChEBI" id="CHEBI:29105"/>
        <note>catalytic</note>
    </ligand>
</feature>
<evidence type="ECO:0000256" key="3">
    <source>
        <dbReference type="ARBA" id="ARBA00022694"/>
    </source>
</evidence>
<dbReference type="Proteomes" id="UP000438914">
    <property type="component" value="Unassembled WGS sequence"/>
</dbReference>
<evidence type="ECO:0000313" key="10">
    <source>
        <dbReference type="EMBL" id="MST84068.1"/>
    </source>
</evidence>
<dbReference type="PANTHER" id="PTHR11079:SF202">
    <property type="entry name" value="TRNA-SPECIFIC ADENOSINE DEAMINASE"/>
    <property type="match status" value="1"/>
</dbReference>
<keyword evidence="3 8" id="KW-0819">tRNA processing</keyword>
<keyword evidence="4 8" id="KW-0479">Metal-binding</keyword>
<dbReference type="PROSITE" id="PS00903">
    <property type="entry name" value="CYT_DCMP_DEAMINASES_1"/>
    <property type="match status" value="1"/>
</dbReference>
<evidence type="ECO:0000256" key="7">
    <source>
        <dbReference type="ARBA" id="ARBA00048045"/>
    </source>
</evidence>
<evidence type="ECO:0000256" key="4">
    <source>
        <dbReference type="ARBA" id="ARBA00022723"/>
    </source>
</evidence>
<comment type="similarity">
    <text evidence="1">Belongs to the cytidine and deoxycytidylate deaminase family. ADAT2 subfamily.</text>
</comment>
<reference evidence="10 11" key="1">
    <citation type="submission" date="2019-08" db="EMBL/GenBank/DDBJ databases">
        <title>In-depth cultivation of the pig gut microbiome towards novel bacterial diversity and tailored functional studies.</title>
        <authorList>
            <person name="Wylensek D."/>
            <person name="Hitch T.C.A."/>
            <person name="Clavel T."/>
        </authorList>
    </citation>
    <scope>NUCLEOTIDE SEQUENCE [LARGE SCALE GENOMIC DNA]</scope>
    <source>
        <strain evidence="10 11">LKV-178-WT-2A</strain>
    </source>
</reference>
<organism evidence="10 11">
    <name type="scientific">Hallella mizrahii</name>
    <dbReference type="NCBI Taxonomy" id="2606637"/>
    <lineage>
        <taxon>Bacteria</taxon>
        <taxon>Pseudomonadati</taxon>
        <taxon>Bacteroidota</taxon>
        <taxon>Bacteroidia</taxon>
        <taxon>Bacteroidales</taxon>
        <taxon>Prevotellaceae</taxon>
        <taxon>Hallella</taxon>
    </lineage>
</organism>
<comment type="caution">
    <text evidence="10">The sequence shown here is derived from an EMBL/GenBank/DDBJ whole genome shotgun (WGS) entry which is preliminary data.</text>
</comment>
<feature type="binding site" evidence="8">
    <location>
        <position position="52"/>
    </location>
    <ligand>
        <name>Zn(2+)</name>
        <dbReference type="ChEBI" id="CHEBI:29105"/>
        <note>catalytic</note>
    </ligand>
</feature>
<feature type="active site" description="Proton donor" evidence="8">
    <location>
        <position position="54"/>
    </location>
</feature>
<dbReference type="AlphaFoldDB" id="A0A7K0KDZ1"/>
<evidence type="ECO:0000256" key="8">
    <source>
        <dbReference type="HAMAP-Rule" id="MF_00972"/>
    </source>
</evidence>
<dbReference type="GO" id="GO:0008270">
    <property type="term" value="F:zinc ion binding"/>
    <property type="evidence" value="ECO:0007669"/>
    <property type="project" value="UniProtKB-UniRule"/>
</dbReference>
<protein>
    <recommendedName>
        <fullName evidence="8">tRNA-specific adenosine deaminase</fullName>
        <ecNumber evidence="8">3.5.4.33</ecNumber>
    </recommendedName>
</protein>
<evidence type="ECO:0000256" key="5">
    <source>
        <dbReference type="ARBA" id="ARBA00022801"/>
    </source>
</evidence>
<evidence type="ECO:0000256" key="1">
    <source>
        <dbReference type="ARBA" id="ARBA00010669"/>
    </source>
</evidence>
<proteinExistence type="inferred from homology"/>
<dbReference type="SUPFAM" id="SSF53927">
    <property type="entry name" value="Cytidine deaminase-like"/>
    <property type="match status" value="1"/>
</dbReference>
<dbReference type="GO" id="GO:0002100">
    <property type="term" value="P:tRNA wobble adenosine to inosine editing"/>
    <property type="evidence" value="ECO:0007669"/>
    <property type="project" value="UniProtKB-UniRule"/>
</dbReference>
<evidence type="ECO:0000313" key="11">
    <source>
        <dbReference type="Proteomes" id="UP000438914"/>
    </source>
</evidence>
<comment type="cofactor">
    <cofactor evidence="8">
        <name>Zn(2+)</name>
        <dbReference type="ChEBI" id="CHEBI:29105"/>
    </cofactor>
    <text evidence="8">Binds 1 zinc ion per subunit.</text>
</comment>
<dbReference type="CDD" id="cd01285">
    <property type="entry name" value="nucleoside_deaminase"/>
    <property type="match status" value="1"/>
</dbReference>
<dbReference type="RefSeq" id="WP_154533666.1">
    <property type="nucleotide sequence ID" value="NZ_VUNG01000008.1"/>
</dbReference>
<dbReference type="PANTHER" id="PTHR11079">
    <property type="entry name" value="CYTOSINE DEAMINASE FAMILY MEMBER"/>
    <property type="match status" value="1"/>
</dbReference>
<dbReference type="HAMAP" id="MF_00972">
    <property type="entry name" value="tRNA_aden_deaminase"/>
    <property type="match status" value="1"/>
</dbReference>
<evidence type="ECO:0000256" key="6">
    <source>
        <dbReference type="ARBA" id="ARBA00022833"/>
    </source>
</evidence>
<comment type="subunit">
    <text evidence="2 8">Homodimer.</text>
</comment>
<dbReference type="Gene3D" id="3.40.140.10">
    <property type="entry name" value="Cytidine Deaminase, domain 2"/>
    <property type="match status" value="1"/>
</dbReference>
<dbReference type="EC" id="3.5.4.33" evidence="8"/>
<gene>
    <name evidence="8" type="primary">tadA</name>
    <name evidence="10" type="ORF">FYJ73_05205</name>
</gene>
<dbReference type="Pfam" id="PF00383">
    <property type="entry name" value="dCMP_cyt_deam_1"/>
    <property type="match status" value="1"/>
</dbReference>
<name>A0A7K0KDZ1_9BACT</name>
<dbReference type="InterPro" id="IPR002125">
    <property type="entry name" value="CMP_dCMP_dom"/>
</dbReference>
<evidence type="ECO:0000259" key="9">
    <source>
        <dbReference type="PROSITE" id="PS51747"/>
    </source>
</evidence>